<dbReference type="SMART" id="SM00852">
    <property type="entry name" value="MoCF_biosynth"/>
    <property type="match status" value="1"/>
</dbReference>
<reference evidence="9 10" key="1">
    <citation type="submission" date="2020-03" db="EMBL/GenBank/DDBJ databases">
        <title>Draft Genome Sequence of 2-Methylisoborneol Producing Pseudanabaena yagii Strain GIHE-NHR1 Isolated from North Han River in South Korea.</title>
        <authorList>
            <person name="Jeong J."/>
        </authorList>
    </citation>
    <scope>NUCLEOTIDE SEQUENCE [LARGE SCALE GENOMIC DNA]</scope>
    <source>
        <strain evidence="9 10">GIHE-NHR1</strain>
    </source>
</reference>
<keyword evidence="7" id="KW-0460">Magnesium</keyword>
<dbReference type="NCBIfam" id="NF045515">
    <property type="entry name" value="Glp_gephyrin"/>
    <property type="match status" value="1"/>
</dbReference>
<dbReference type="PANTHER" id="PTHR10192">
    <property type="entry name" value="MOLYBDOPTERIN BIOSYNTHESIS PROTEIN"/>
    <property type="match status" value="1"/>
</dbReference>
<keyword evidence="4 7" id="KW-0500">Molybdenum</keyword>
<keyword evidence="7" id="KW-0808">Transferase</keyword>
<dbReference type="EMBL" id="JAAVJL010000001">
    <property type="protein sequence ID" value="NMF56686.1"/>
    <property type="molecule type" value="Genomic_DNA"/>
</dbReference>
<dbReference type="InterPro" id="IPR036425">
    <property type="entry name" value="MoaB/Mog-like_dom_sf"/>
</dbReference>
<dbReference type="CDD" id="cd00887">
    <property type="entry name" value="MoeA"/>
    <property type="match status" value="1"/>
</dbReference>
<dbReference type="Pfam" id="PF00994">
    <property type="entry name" value="MoCF_biosynth"/>
    <property type="match status" value="1"/>
</dbReference>
<proteinExistence type="inferred from homology"/>
<dbReference type="InterPro" id="IPR038987">
    <property type="entry name" value="MoeA-like"/>
</dbReference>
<keyword evidence="7" id="KW-0479">Metal-binding</keyword>
<dbReference type="InterPro" id="IPR005111">
    <property type="entry name" value="MoeA_C_domain_IV"/>
</dbReference>
<dbReference type="PANTHER" id="PTHR10192:SF5">
    <property type="entry name" value="GEPHYRIN"/>
    <property type="match status" value="1"/>
</dbReference>
<name>A0ABX1LN22_9CYAN</name>
<evidence type="ECO:0000256" key="4">
    <source>
        <dbReference type="ARBA" id="ARBA00022505"/>
    </source>
</evidence>
<evidence type="ECO:0000256" key="6">
    <source>
        <dbReference type="ARBA" id="ARBA00047317"/>
    </source>
</evidence>
<gene>
    <name evidence="9" type="ORF">HC246_01240</name>
</gene>
<organism evidence="9 10">
    <name type="scientific">Pseudanabaena yagii GIHE-NHR1</name>
    <dbReference type="NCBI Taxonomy" id="2722753"/>
    <lineage>
        <taxon>Bacteria</taxon>
        <taxon>Bacillati</taxon>
        <taxon>Cyanobacteriota</taxon>
        <taxon>Cyanophyceae</taxon>
        <taxon>Pseudanabaenales</taxon>
        <taxon>Pseudanabaenaceae</taxon>
        <taxon>Pseudanabaena</taxon>
        <taxon>Pseudanabaena yagii</taxon>
    </lineage>
</organism>
<protein>
    <recommendedName>
        <fullName evidence="7">Molybdopterin molybdenumtransferase</fullName>
        <ecNumber evidence="7">2.10.1.1</ecNumber>
    </recommendedName>
</protein>
<evidence type="ECO:0000256" key="1">
    <source>
        <dbReference type="ARBA" id="ARBA00002901"/>
    </source>
</evidence>
<dbReference type="Proteomes" id="UP000738376">
    <property type="component" value="Unassembled WGS sequence"/>
</dbReference>
<evidence type="ECO:0000256" key="3">
    <source>
        <dbReference type="ARBA" id="ARBA00010763"/>
    </source>
</evidence>
<dbReference type="SUPFAM" id="SSF63867">
    <property type="entry name" value="MoeA C-terminal domain-like"/>
    <property type="match status" value="1"/>
</dbReference>
<dbReference type="RefSeq" id="WP_169361803.1">
    <property type="nucleotide sequence ID" value="NZ_JAAVJL010000001.1"/>
</dbReference>
<dbReference type="Pfam" id="PF03453">
    <property type="entry name" value="MoeA_N"/>
    <property type="match status" value="1"/>
</dbReference>
<evidence type="ECO:0000256" key="7">
    <source>
        <dbReference type="RuleBase" id="RU365090"/>
    </source>
</evidence>
<dbReference type="NCBIfam" id="TIGR00177">
    <property type="entry name" value="molyb_syn"/>
    <property type="match status" value="1"/>
</dbReference>
<keyword evidence="5 7" id="KW-0501">Molybdenum cofactor biosynthesis</keyword>
<dbReference type="InterPro" id="IPR036135">
    <property type="entry name" value="MoeA_linker/N_sf"/>
</dbReference>
<comment type="function">
    <text evidence="1 7">Catalyzes the insertion of molybdate into adenylated molybdopterin with the concomitant release of AMP.</text>
</comment>
<dbReference type="SUPFAM" id="SSF53218">
    <property type="entry name" value="Molybdenum cofactor biosynthesis proteins"/>
    <property type="match status" value="1"/>
</dbReference>
<comment type="catalytic activity">
    <reaction evidence="6">
        <text>adenylyl-molybdopterin + molybdate = Mo-molybdopterin + AMP + H(+)</text>
        <dbReference type="Rhea" id="RHEA:35047"/>
        <dbReference type="ChEBI" id="CHEBI:15378"/>
        <dbReference type="ChEBI" id="CHEBI:36264"/>
        <dbReference type="ChEBI" id="CHEBI:62727"/>
        <dbReference type="ChEBI" id="CHEBI:71302"/>
        <dbReference type="ChEBI" id="CHEBI:456215"/>
        <dbReference type="EC" id="2.10.1.1"/>
    </reaction>
</comment>
<evidence type="ECO:0000313" key="10">
    <source>
        <dbReference type="Proteomes" id="UP000738376"/>
    </source>
</evidence>
<dbReference type="Gene3D" id="2.170.190.11">
    <property type="entry name" value="Molybdopterin biosynthesis moea protein, domain 3"/>
    <property type="match status" value="1"/>
</dbReference>
<dbReference type="Pfam" id="PF03454">
    <property type="entry name" value="MoeA_C"/>
    <property type="match status" value="1"/>
</dbReference>
<feature type="domain" description="MoaB/Mog" evidence="8">
    <location>
        <begin position="184"/>
        <end position="334"/>
    </location>
</feature>
<dbReference type="SUPFAM" id="SSF63882">
    <property type="entry name" value="MoeA N-terminal region -like"/>
    <property type="match status" value="1"/>
</dbReference>
<accession>A0ABX1LN22</accession>
<dbReference type="Gene3D" id="3.40.980.10">
    <property type="entry name" value="MoaB/Mog-like domain"/>
    <property type="match status" value="1"/>
</dbReference>
<dbReference type="Gene3D" id="2.40.340.10">
    <property type="entry name" value="MoeA, C-terminal, domain IV"/>
    <property type="match status" value="1"/>
</dbReference>
<comment type="pathway">
    <text evidence="2 7">Cofactor biosynthesis; molybdopterin biosynthesis.</text>
</comment>
<evidence type="ECO:0000259" key="8">
    <source>
        <dbReference type="SMART" id="SM00852"/>
    </source>
</evidence>
<evidence type="ECO:0000256" key="5">
    <source>
        <dbReference type="ARBA" id="ARBA00023150"/>
    </source>
</evidence>
<evidence type="ECO:0000256" key="2">
    <source>
        <dbReference type="ARBA" id="ARBA00005046"/>
    </source>
</evidence>
<dbReference type="PROSITE" id="PS01079">
    <property type="entry name" value="MOCF_BIOSYNTHESIS_2"/>
    <property type="match status" value="1"/>
</dbReference>
<comment type="cofactor">
    <cofactor evidence="7">
        <name>Mg(2+)</name>
        <dbReference type="ChEBI" id="CHEBI:18420"/>
    </cofactor>
</comment>
<dbReference type="EC" id="2.10.1.1" evidence="7"/>
<dbReference type="InterPro" id="IPR036688">
    <property type="entry name" value="MoeA_C_domain_IV_sf"/>
</dbReference>
<dbReference type="InterPro" id="IPR001453">
    <property type="entry name" value="MoaB/Mog_dom"/>
</dbReference>
<keyword evidence="10" id="KW-1185">Reference proteome</keyword>
<dbReference type="InterPro" id="IPR008284">
    <property type="entry name" value="MoCF_biosynth_CS"/>
</dbReference>
<dbReference type="InterPro" id="IPR005110">
    <property type="entry name" value="MoeA_linker/N"/>
</dbReference>
<comment type="similarity">
    <text evidence="3 7">Belongs to the MoeA family.</text>
</comment>
<comment type="caution">
    <text evidence="9">The sequence shown here is derived from an EMBL/GenBank/DDBJ whole genome shotgun (WGS) entry which is preliminary data.</text>
</comment>
<sequence length="420" mass="45972">MLPVSEVEKIILDLVKPFAPEGDSEILPLLEVNNRILAEDITSEWDFPHWDNSAMDGYALRYADIADVIDWQNLKLAIAPYEITAGKAITQLLKQGECVRIFTGGMLPKGADTVIMQEDTERIDNFLQLKVKPTQGEYVRHRGEFVKAGTTLVRAGTKLGATEIGALASARCQQVKVYRQPKIAIISTGNELVSLDRSQFLQDGQIIDSNLYALATLITQAGAIAIPFGIVSDDQAELEITIKKAIASADIIISSGGASVGDYDYVDAILEKMGANIHVCSVAIKPGKPLTVASLTRSLNVNESEDVILYFGVPGNPVSAMMSFWRFIRGAIAKLNGANSNYWHPQFIKAITTEDLHAQGRRETYLWGQLTYHKGNPIFQPIKNYSSGNLISAIGTNALAVMRVNQTYVPVGDEVMIMIV</sequence>
<evidence type="ECO:0000313" key="9">
    <source>
        <dbReference type="EMBL" id="NMF56686.1"/>
    </source>
</evidence>
<dbReference type="Gene3D" id="3.90.105.10">
    <property type="entry name" value="Molybdopterin biosynthesis moea protein, domain 2"/>
    <property type="match status" value="1"/>
</dbReference>